<feature type="binding site" evidence="2">
    <location>
        <position position="104"/>
    </location>
    <ligand>
        <name>Zn(2+)</name>
        <dbReference type="ChEBI" id="CHEBI:29105"/>
        <label>1</label>
    </ligand>
</feature>
<sequence>MSLIPLLFSNWWEDLDEPHSLIDQHFGVGLRPEQLLAPSLVNRRSPGSLYYRPWGALLNYGNTGSSVVKADKDQFKVILDVQQFKPEEINVKVVDKCVVVSAKHEEKRDEHGWVSRQFERRYLIPDQCNIDEVSSSLSSDGVLTITAPRKEQLKIEGERSIKIQHTGKPAVRDTPNPATTPSDAEEKQIANDAK</sequence>
<evidence type="ECO:0000256" key="5">
    <source>
        <dbReference type="SAM" id="MobiDB-lite"/>
    </source>
</evidence>
<dbReference type="PROSITE" id="PS01031">
    <property type="entry name" value="SHSP"/>
    <property type="match status" value="1"/>
</dbReference>
<evidence type="ECO:0000256" key="4">
    <source>
        <dbReference type="RuleBase" id="RU003616"/>
    </source>
</evidence>
<feature type="binding site" evidence="2">
    <location>
        <position position="111"/>
    </location>
    <ligand>
        <name>Zn(2+)</name>
        <dbReference type="ChEBI" id="CHEBI:29105"/>
        <label>1</label>
    </ligand>
</feature>
<dbReference type="InterPro" id="IPR002068">
    <property type="entry name" value="A-crystallin/Hsp20_dom"/>
</dbReference>
<organism evidence="8">
    <name type="scientific">Neodiprion lecontei</name>
    <name type="common">Redheaded pine sawfly</name>
    <dbReference type="NCBI Taxonomy" id="441921"/>
    <lineage>
        <taxon>Eukaryota</taxon>
        <taxon>Metazoa</taxon>
        <taxon>Ecdysozoa</taxon>
        <taxon>Arthropoda</taxon>
        <taxon>Hexapoda</taxon>
        <taxon>Insecta</taxon>
        <taxon>Pterygota</taxon>
        <taxon>Neoptera</taxon>
        <taxon>Endopterygota</taxon>
        <taxon>Hymenoptera</taxon>
        <taxon>Tenthredinoidea</taxon>
        <taxon>Diprionidae</taxon>
        <taxon>Diprioninae</taxon>
        <taxon>Neodiprion</taxon>
    </lineage>
</organism>
<keyword evidence="2" id="KW-0479">Metal-binding</keyword>
<dbReference type="InterPro" id="IPR055269">
    <property type="entry name" value="Alpha-crystallin/HSP_16"/>
</dbReference>
<dbReference type="GO" id="GO:0005634">
    <property type="term" value="C:nucleus"/>
    <property type="evidence" value="ECO:0007669"/>
    <property type="project" value="TreeGrafter"/>
</dbReference>
<dbReference type="Pfam" id="PF00011">
    <property type="entry name" value="HSP20"/>
    <property type="match status" value="1"/>
</dbReference>
<feature type="region of interest" description="Disordered" evidence="5">
    <location>
        <begin position="156"/>
        <end position="194"/>
    </location>
</feature>
<dbReference type="PRINTS" id="PR00299">
    <property type="entry name" value="ACRYSTALLIN"/>
</dbReference>
<dbReference type="AlphaFoldDB" id="A0A6J0BTI8"/>
<dbReference type="KEGG" id="nlo:107223083"/>
<dbReference type="Gene3D" id="2.60.40.790">
    <property type="match status" value="1"/>
</dbReference>
<dbReference type="PIRSF" id="PIRSF036514">
    <property type="entry name" value="Sm_HSP_B1"/>
    <property type="match status" value="1"/>
</dbReference>
<dbReference type="Gene3D" id="3.30.1370.230">
    <property type="entry name" value="Stn1, C-terminal wHTH domain"/>
    <property type="match status" value="1"/>
</dbReference>
<evidence type="ECO:0000259" key="6">
    <source>
        <dbReference type="PROSITE" id="PS01031"/>
    </source>
</evidence>
<dbReference type="GO" id="GO:0009408">
    <property type="term" value="P:response to heat"/>
    <property type="evidence" value="ECO:0007669"/>
    <property type="project" value="UniProtKB-ARBA"/>
</dbReference>
<name>A0A6J0BTI8_NEOLC</name>
<dbReference type="Proteomes" id="UP000829291">
    <property type="component" value="Chromosome 7"/>
</dbReference>
<evidence type="ECO:0000256" key="3">
    <source>
        <dbReference type="PROSITE-ProRule" id="PRU00285"/>
    </source>
</evidence>
<dbReference type="CDD" id="cd06526">
    <property type="entry name" value="metazoan_ACD"/>
    <property type="match status" value="1"/>
</dbReference>
<evidence type="ECO:0000256" key="1">
    <source>
        <dbReference type="PIRNR" id="PIRNR036514"/>
    </source>
</evidence>
<dbReference type="OrthoDB" id="1431247at2759"/>
<feature type="compositionally biased region" description="Basic and acidic residues" evidence="5">
    <location>
        <begin position="184"/>
        <end position="194"/>
    </location>
</feature>
<reference evidence="8" key="1">
    <citation type="submission" date="2025-08" db="UniProtKB">
        <authorList>
            <consortium name="RefSeq"/>
        </authorList>
    </citation>
    <scope>IDENTIFICATION</scope>
    <source>
        <tissue evidence="8">Thorax and Abdomen</tissue>
    </source>
</reference>
<accession>A0A6J0BTI8</accession>
<keyword evidence="7" id="KW-1185">Reference proteome</keyword>
<dbReference type="SUPFAM" id="SSF49764">
    <property type="entry name" value="HSP20-like chaperones"/>
    <property type="match status" value="1"/>
</dbReference>
<dbReference type="PANTHER" id="PTHR45640">
    <property type="entry name" value="HEAT SHOCK PROTEIN HSP-12.2-RELATED"/>
    <property type="match status" value="1"/>
</dbReference>
<dbReference type="GO" id="GO:0046872">
    <property type="term" value="F:metal ion binding"/>
    <property type="evidence" value="ECO:0007669"/>
    <property type="project" value="UniProtKB-KW"/>
</dbReference>
<evidence type="ECO:0000256" key="2">
    <source>
        <dbReference type="PIRSR" id="PIRSR036514-1"/>
    </source>
</evidence>
<feature type="binding site" evidence="2">
    <location>
        <position position="106"/>
    </location>
    <ligand>
        <name>Zn(2+)</name>
        <dbReference type="ChEBI" id="CHEBI:29105"/>
        <label>1</label>
    </ligand>
</feature>
<dbReference type="PANTHER" id="PTHR45640:SF34">
    <property type="entry name" value="PROTEIN LETHAL(2)ESSENTIAL FOR LIFE"/>
    <property type="match status" value="1"/>
</dbReference>
<dbReference type="RefSeq" id="XP_015518146.1">
    <property type="nucleotide sequence ID" value="XM_015662660.2"/>
</dbReference>
<proteinExistence type="inferred from homology"/>
<comment type="similarity">
    <text evidence="1 3 4">Belongs to the small heat shock protein (HSP20) family.</text>
</comment>
<evidence type="ECO:0000313" key="7">
    <source>
        <dbReference type="Proteomes" id="UP000829291"/>
    </source>
</evidence>
<dbReference type="GO" id="GO:0042026">
    <property type="term" value="P:protein refolding"/>
    <property type="evidence" value="ECO:0007669"/>
    <property type="project" value="TreeGrafter"/>
</dbReference>
<dbReference type="InterPro" id="IPR008978">
    <property type="entry name" value="HSP20-like_chaperone"/>
</dbReference>
<evidence type="ECO:0000313" key="8">
    <source>
        <dbReference type="RefSeq" id="XP_015518146.1"/>
    </source>
</evidence>
<feature type="domain" description="SHSP" evidence="6">
    <location>
        <begin position="56"/>
        <end position="166"/>
    </location>
</feature>
<protein>
    <submittedName>
        <fullName evidence="8">Protein lethal(2)essential for life</fullName>
    </submittedName>
</protein>
<dbReference type="GO" id="GO:0005737">
    <property type="term" value="C:cytoplasm"/>
    <property type="evidence" value="ECO:0007669"/>
    <property type="project" value="TreeGrafter"/>
</dbReference>
<dbReference type="InParanoid" id="A0A6J0BTI8"/>
<dbReference type="InterPro" id="IPR038240">
    <property type="entry name" value="Stn1_C_sf"/>
</dbReference>
<dbReference type="GeneID" id="107223083"/>
<dbReference type="InterPro" id="IPR001436">
    <property type="entry name" value="Alpha-crystallin/sHSP_animal"/>
</dbReference>
<dbReference type="GO" id="GO:0051082">
    <property type="term" value="F:unfolded protein binding"/>
    <property type="evidence" value="ECO:0007669"/>
    <property type="project" value="TreeGrafter"/>
</dbReference>
<keyword evidence="2" id="KW-0862">Zinc</keyword>
<gene>
    <name evidence="8" type="primary">LOC107223083</name>
</gene>